<keyword evidence="2" id="KW-1185">Reference proteome</keyword>
<gene>
    <name evidence="1" type="ORF">OUZ56_032906</name>
</gene>
<organism evidence="1 2">
    <name type="scientific">Daphnia magna</name>
    <dbReference type="NCBI Taxonomy" id="35525"/>
    <lineage>
        <taxon>Eukaryota</taxon>
        <taxon>Metazoa</taxon>
        <taxon>Ecdysozoa</taxon>
        <taxon>Arthropoda</taxon>
        <taxon>Crustacea</taxon>
        <taxon>Branchiopoda</taxon>
        <taxon>Diplostraca</taxon>
        <taxon>Cladocera</taxon>
        <taxon>Anomopoda</taxon>
        <taxon>Daphniidae</taxon>
        <taxon>Daphnia</taxon>
    </lineage>
</organism>
<evidence type="ECO:0000313" key="1">
    <source>
        <dbReference type="EMBL" id="KAK4045370.1"/>
    </source>
</evidence>
<dbReference type="EMBL" id="JAOYFB010000042">
    <property type="protein sequence ID" value="KAK4045370.1"/>
    <property type="molecule type" value="Genomic_DNA"/>
</dbReference>
<proteinExistence type="predicted"/>
<evidence type="ECO:0000313" key="2">
    <source>
        <dbReference type="Proteomes" id="UP001234178"/>
    </source>
</evidence>
<sequence>KYKLMCIHIEYKYIPGSLHTEVKTHEVHAVYIEYKYSAKTHVCVEAKYSRIELKTHVIEKGVKTSFELRYFNINNEEEDDDDDKE</sequence>
<name>A0ABR0B9V0_9CRUS</name>
<reference evidence="1 2" key="1">
    <citation type="journal article" date="2023" name="Nucleic Acids Res.">
        <title>The hologenome of Daphnia magna reveals possible DNA methylation and microbiome-mediated evolution of the host genome.</title>
        <authorList>
            <person name="Chaturvedi A."/>
            <person name="Li X."/>
            <person name="Dhandapani V."/>
            <person name="Marshall H."/>
            <person name="Kissane S."/>
            <person name="Cuenca-Cambronero M."/>
            <person name="Asole G."/>
            <person name="Calvet F."/>
            <person name="Ruiz-Romero M."/>
            <person name="Marangio P."/>
            <person name="Guigo R."/>
            <person name="Rago D."/>
            <person name="Mirbahai L."/>
            <person name="Eastwood N."/>
            <person name="Colbourne J.K."/>
            <person name="Zhou J."/>
            <person name="Mallon E."/>
            <person name="Orsini L."/>
        </authorList>
    </citation>
    <scope>NUCLEOTIDE SEQUENCE [LARGE SCALE GENOMIC DNA]</scope>
    <source>
        <strain evidence="1">LRV0_1</strain>
    </source>
</reference>
<feature type="non-terminal residue" evidence="1">
    <location>
        <position position="1"/>
    </location>
</feature>
<comment type="caution">
    <text evidence="1">The sequence shown here is derived from an EMBL/GenBank/DDBJ whole genome shotgun (WGS) entry which is preliminary data.</text>
</comment>
<dbReference type="Proteomes" id="UP001234178">
    <property type="component" value="Unassembled WGS sequence"/>
</dbReference>
<protein>
    <submittedName>
        <fullName evidence="1">Uncharacterized protein</fullName>
    </submittedName>
</protein>
<accession>A0ABR0B9V0</accession>